<dbReference type="GO" id="GO:0006915">
    <property type="term" value="P:apoptotic process"/>
    <property type="evidence" value="ECO:0007669"/>
    <property type="project" value="UniProtKB-KW"/>
</dbReference>
<evidence type="ECO:0000256" key="13">
    <source>
        <dbReference type="SAM" id="SignalP"/>
    </source>
</evidence>
<protein>
    <recommendedName>
        <fullName evidence="2">Insulin-like growth factor-binding protein 3</fullName>
    </recommendedName>
</protein>
<evidence type="ECO:0000259" key="15">
    <source>
        <dbReference type="PROSITE" id="PS51323"/>
    </source>
</evidence>
<dbReference type="PRINTS" id="PR01979">
    <property type="entry name" value="IGFBPFAMILY3"/>
</dbReference>
<dbReference type="SMART" id="SM00121">
    <property type="entry name" value="IB"/>
    <property type="match status" value="1"/>
</dbReference>
<comment type="caution">
    <text evidence="16">The sequence shown here is derived from an EMBL/GenBank/DDBJ whole genome shotgun (WGS) entry which is preliminary data.</text>
</comment>
<dbReference type="GO" id="GO:0001968">
    <property type="term" value="F:fibronectin binding"/>
    <property type="evidence" value="ECO:0007669"/>
    <property type="project" value="TreeGrafter"/>
</dbReference>
<dbReference type="PANTHER" id="PTHR11551">
    <property type="entry name" value="INSULIN-LIKE GROWTH FACTOR BINDING PROTEIN"/>
    <property type="match status" value="1"/>
</dbReference>
<dbReference type="PROSITE" id="PS00484">
    <property type="entry name" value="THYROGLOBULIN_1_1"/>
    <property type="match status" value="1"/>
</dbReference>
<keyword evidence="4" id="KW-0597">Phosphoprotein</keyword>
<accession>A0A9D3M6V8</accession>
<dbReference type="FunFam" id="4.10.800.10:FF:000005">
    <property type="entry name" value="Putative insulin-like growth factor-binding protein 5"/>
    <property type="match status" value="1"/>
</dbReference>
<evidence type="ECO:0000256" key="6">
    <source>
        <dbReference type="ARBA" id="ARBA00022703"/>
    </source>
</evidence>
<dbReference type="Gene3D" id="4.10.40.20">
    <property type="match status" value="1"/>
</dbReference>
<feature type="domain" description="IGFBP N-terminal" evidence="15">
    <location>
        <begin position="25"/>
        <end position="106"/>
    </location>
</feature>
<keyword evidence="5" id="KW-0341">Growth regulation</keyword>
<evidence type="ECO:0000256" key="8">
    <source>
        <dbReference type="ARBA" id="ARBA00023157"/>
    </source>
</evidence>
<dbReference type="GO" id="GO:0005615">
    <property type="term" value="C:extracellular space"/>
    <property type="evidence" value="ECO:0007669"/>
    <property type="project" value="TreeGrafter"/>
</dbReference>
<keyword evidence="17" id="KW-1185">Reference proteome</keyword>
<dbReference type="GO" id="GO:0031995">
    <property type="term" value="F:insulin-like growth factor II binding"/>
    <property type="evidence" value="ECO:0007669"/>
    <property type="project" value="TreeGrafter"/>
</dbReference>
<dbReference type="InterPro" id="IPR017891">
    <property type="entry name" value="Insulin_GF-bd_Cys-rich_CS"/>
</dbReference>
<keyword evidence="10" id="KW-0340">Growth factor binding</keyword>
<evidence type="ECO:0000256" key="10">
    <source>
        <dbReference type="ARBA" id="ARBA00023183"/>
    </source>
</evidence>
<dbReference type="InterPro" id="IPR000716">
    <property type="entry name" value="Thyroglobulin_1"/>
</dbReference>
<keyword evidence="3" id="KW-0964">Secreted</keyword>
<feature type="domain" description="Thyroglobulin type-1" evidence="14">
    <location>
        <begin position="191"/>
        <end position="266"/>
    </location>
</feature>
<evidence type="ECO:0000256" key="3">
    <source>
        <dbReference type="ARBA" id="ARBA00022525"/>
    </source>
</evidence>
<dbReference type="InterPro" id="IPR012211">
    <property type="entry name" value="IGFBP-3"/>
</dbReference>
<name>A0A9D3M6V8_ANGAN</name>
<feature type="region of interest" description="Disordered" evidence="12">
    <location>
        <begin position="108"/>
        <end position="134"/>
    </location>
</feature>
<organism evidence="16 17">
    <name type="scientific">Anguilla anguilla</name>
    <name type="common">European freshwater eel</name>
    <name type="synonym">Muraena anguilla</name>
    <dbReference type="NCBI Taxonomy" id="7936"/>
    <lineage>
        <taxon>Eukaryota</taxon>
        <taxon>Metazoa</taxon>
        <taxon>Chordata</taxon>
        <taxon>Craniata</taxon>
        <taxon>Vertebrata</taxon>
        <taxon>Euteleostomi</taxon>
        <taxon>Actinopterygii</taxon>
        <taxon>Neopterygii</taxon>
        <taxon>Teleostei</taxon>
        <taxon>Anguilliformes</taxon>
        <taxon>Anguillidae</taxon>
        <taxon>Anguilla</taxon>
    </lineage>
</organism>
<dbReference type="PANTHER" id="PTHR11551:SF3">
    <property type="entry name" value="INSULIN-LIKE GROWTH FACTOR-BINDING PROTEIN 3"/>
    <property type="match status" value="1"/>
</dbReference>
<feature type="signal peptide" evidence="13">
    <location>
        <begin position="1"/>
        <end position="22"/>
    </location>
</feature>
<dbReference type="EMBL" id="JAFIRN010000009">
    <property type="protein sequence ID" value="KAG5841870.1"/>
    <property type="molecule type" value="Genomic_DNA"/>
</dbReference>
<dbReference type="InterPro" id="IPR009030">
    <property type="entry name" value="Growth_fac_rcpt_cys_sf"/>
</dbReference>
<evidence type="ECO:0000313" key="16">
    <source>
        <dbReference type="EMBL" id="KAG5841870.1"/>
    </source>
</evidence>
<evidence type="ECO:0000256" key="1">
    <source>
        <dbReference type="ARBA" id="ARBA00004613"/>
    </source>
</evidence>
<comment type="caution">
    <text evidence="11">Lacks conserved residue(s) required for the propagation of feature annotation.</text>
</comment>
<evidence type="ECO:0000256" key="11">
    <source>
        <dbReference type="PROSITE-ProRule" id="PRU00500"/>
    </source>
</evidence>
<evidence type="ECO:0000256" key="2">
    <source>
        <dbReference type="ARBA" id="ARBA00013677"/>
    </source>
</evidence>
<keyword evidence="8" id="KW-1015">Disulfide bond</keyword>
<dbReference type="GO" id="GO:0043567">
    <property type="term" value="P:regulation of insulin-like growth factor receptor signaling pathway"/>
    <property type="evidence" value="ECO:0007669"/>
    <property type="project" value="TreeGrafter"/>
</dbReference>
<dbReference type="GO" id="GO:0031994">
    <property type="term" value="F:insulin-like growth factor I binding"/>
    <property type="evidence" value="ECO:0007669"/>
    <property type="project" value="TreeGrafter"/>
</dbReference>
<keyword evidence="7 13" id="KW-0732">Signal</keyword>
<dbReference type="Gene3D" id="4.10.800.10">
    <property type="entry name" value="Thyroglobulin type-1"/>
    <property type="match status" value="1"/>
</dbReference>
<proteinExistence type="predicted"/>
<dbReference type="PRINTS" id="PR01976">
    <property type="entry name" value="IGFBPFAMILY"/>
</dbReference>
<sequence length="332" mass="35852">MMSSLRLLRLIALLSVTQLAEAIGPVVRCEPCDVASVSQCKPLPLDCAEKLREPGCGCCVTCALSKGQSCGIYTSRCGSGLTCQPRPGETRPLLALLEGRGICSENRNGISVPAHGEDNTTEEDGSSKGADTKDGRCGLTGLRAVLPHPKAEVIKNAEDNKSQRSKVKPLAGAVGADGQNFSCGSKQETENGPCRREMESVLNSLKLTDIINPQGLHIPNCDKKGFYKKKQCRPSKGRQRGFCWCVDKYGQPLPGVEGTERGDAQCYNSENHPSPPEPGRRAVIGSRSWACWELFAPFPLPPRTSRASRQKRRSCGAAVRGFIARVMVTERP</sequence>
<evidence type="ECO:0000256" key="5">
    <source>
        <dbReference type="ARBA" id="ARBA00022604"/>
    </source>
</evidence>
<dbReference type="InterPro" id="IPR036857">
    <property type="entry name" value="Thyroglobulin_1_sf"/>
</dbReference>
<evidence type="ECO:0000256" key="7">
    <source>
        <dbReference type="ARBA" id="ARBA00022729"/>
    </source>
</evidence>
<comment type="subcellular location">
    <subcellularLocation>
        <location evidence="1">Secreted</location>
    </subcellularLocation>
</comment>
<dbReference type="CDD" id="cd00191">
    <property type="entry name" value="TY"/>
    <property type="match status" value="1"/>
</dbReference>
<evidence type="ECO:0000256" key="4">
    <source>
        <dbReference type="ARBA" id="ARBA00022553"/>
    </source>
</evidence>
<dbReference type="FunFam" id="4.10.40.20:FF:000001">
    <property type="entry name" value="Insulin-like growth factor binding protein 5"/>
    <property type="match status" value="1"/>
</dbReference>
<dbReference type="Pfam" id="PF00219">
    <property type="entry name" value="IGFBP"/>
    <property type="match status" value="1"/>
</dbReference>
<evidence type="ECO:0000256" key="12">
    <source>
        <dbReference type="SAM" id="MobiDB-lite"/>
    </source>
</evidence>
<dbReference type="PROSITE" id="PS51162">
    <property type="entry name" value="THYROGLOBULIN_1_2"/>
    <property type="match status" value="1"/>
</dbReference>
<dbReference type="PROSITE" id="PS00222">
    <property type="entry name" value="IGFBP_N_1"/>
    <property type="match status" value="1"/>
</dbReference>
<dbReference type="SUPFAM" id="SSF57184">
    <property type="entry name" value="Growth factor receptor domain"/>
    <property type="match status" value="1"/>
</dbReference>
<dbReference type="PROSITE" id="PS51323">
    <property type="entry name" value="IGFBP_N_2"/>
    <property type="match status" value="1"/>
</dbReference>
<evidence type="ECO:0000256" key="9">
    <source>
        <dbReference type="ARBA" id="ARBA00023180"/>
    </source>
</evidence>
<dbReference type="Proteomes" id="UP001044222">
    <property type="component" value="Chromosome 9"/>
</dbReference>
<dbReference type="InterPro" id="IPR000867">
    <property type="entry name" value="IGFBP-like"/>
</dbReference>
<dbReference type="InterPro" id="IPR022321">
    <property type="entry name" value="IGFBP_1-6_chordata"/>
</dbReference>
<feature type="region of interest" description="Disordered" evidence="12">
    <location>
        <begin position="260"/>
        <end position="280"/>
    </location>
</feature>
<keyword evidence="6" id="KW-0053">Apoptosis</keyword>
<dbReference type="SMART" id="SM00211">
    <property type="entry name" value="TY"/>
    <property type="match status" value="1"/>
</dbReference>
<feature type="chain" id="PRO_5038997115" description="Insulin-like growth factor-binding protein 3" evidence="13">
    <location>
        <begin position="23"/>
        <end position="332"/>
    </location>
</feature>
<dbReference type="SUPFAM" id="SSF57610">
    <property type="entry name" value="Thyroglobulin type-1 domain"/>
    <property type="match status" value="1"/>
</dbReference>
<gene>
    <name evidence="16" type="ORF">ANANG_G00171620</name>
</gene>
<evidence type="ECO:0000259" key="14">
    <source>
        <dbReference type="PROSITE" id="PS51162"/>
    </source>
</evidence>
<dbReference type="AlphaFoldDB" id="A0A9D3M6V8"/>
<evidence type="ECO:0000313" key="17">
    <source>
        <dbReference type="Proteomes" id="UP001044222"/>
    </source>
</evidence>
<keyword evidence="9" id="KW-0325">Glycoprotein</keyword>
<reference evidence="16" key="1">
    <citation type="submission" date="2021-01" db="EMBL/GenBank/DDBJ databases">
        <title>A chromosome-scale assembly of European eel, Anguilla anguilla.</title>
        <authorList>
            <person name="Henkel C."/>
            <person name="Jong-Raadsen S.A."/>
            <person name="Dufour S."/>
            <person name="Weltzien F.-A."/>
            <person name="Palstra A.P."/>
            <person name="Pelster B."/>
            <person name="Spaink H.P."/>
            <person name="Van Den Thillart G.E."/>
            <person name="Jansen H."/>
            <person name="Zahm M."/>
            <person name="Klopp C."/>
            <person name="Cedric C."/>
            <person name="Louis A."/>
            <person name="Berthelot C."/>
            <person name="Parey E."/>
            <person name="Roest Crollius H."/>
            <person name="Montfort J."/>
            <person name="Robinson-Rechavi M."/>
            <person name="Bucao C."/>
            <person name="Bouchez O."/>
            <person name="Gislard M."/>
            <person name="Lluch J."/>
            <person name="Milhes M."/>
            <person name="Lampietro C."/>
            <person name="Lopez Roques C."/>
            <person name="Donnadieu C."/>
            <person name="Braasch I."/>
            <person name="Desvignes T."/>
            <person name="Postlethwait J."/>
            <person name="Bobe J."/>
            <person name="Guiguen Y."/>
            <person name="Dirks R."/>
        </authorList>
    </citation>
    <scope>NUCLEOTIDE SEQUENCE</scope>
    <source>
        <strain evidence="16">Tag_6206</strain>
        <tissue evidence="16">Liver</tissue>
    </source>
</reference>
<dbReference type="Pfam" id="PF00086">
    <property type="entry name" value="Thyroglobulin_1"/>
    <property type="match status" value="1"/>
</dbReference>